<feature type="region of interest" description="Disordered" evidence="20">
    <location>
        <begin position="1936"/>
        <end position="1992"/>
    </location>
</feature>
<evidence type="ECO:0000256" key="9">
    <source>
        <dbReference type="ARBA" id="ARBA00022723"/>
    </source>
</evidence>
<evidence type="ECO:0000313" key="22">
    <source>
        <dbReference type="EMBL" id="KAJ8279876.1"/>
    </source>
</evidence>
<dbReference type="GO" id="GO:0005737">
    <property type="term" value="C:cytoplasm"/>
    <property type="evidence" value="ECO:0007669"/>
    <property type="project" value="UniProtKB-SubCell"/>
</dbReference>
<comment type="function">
    <text evidence="17">Protein phosphatase involved in regulation of Akt and PKC signaling. Mediates dephosphorylation in the C-terminal domain hydrophobic motif of members of the AGC Ser/Thr protein kinase family; specifically acts on 'Ser-473' of AKT1, 'Ser-660' of PRKCB isoform beta-II and 'Ser-657' of PRKCA. Akt regulates the balance between cell survival and apoptosis through a cascade that primarily alters the function of transcription factors that regulate pro- and antiapoptotic genes. Dephosphorylation of 'Ser-473' of Akt triggers apoptosis and decreases cell proliferation. Also controls the phosphorylation of AKT3. Dephosphorylates STK4 on 'Thr-387' leading to STK4 activation and apoptosis. Dephosphorylates RPS6KB1 and is involved in regulation of cap-dependent translation. Inhibits cancer cell proliferation and may act as a tumor suppressor. Dephosphorylation of PRKCA and PRKCB leads to their destabilization and degradation. Dephosphorylates RAF1 inhibiting its kinase activity.</text>
</comment>
<evidence type="ECO:0000313" key="23">
    <source>
        <dbReference type="Proteomes" id="UP001152803"/>
    </source>
</evidence>
<dbReference type="EC" id="3.1.3.16" evidence="5"/>
<feature type="region of interest" description="Disordered" evidence="20">
    <location>
        <begin position="357"/>
        <end position="392"/>
    </location>
</feature>
<dbReference type="Pfam" id="PF00560">
    <property type="entry name" value="LRR_1"/>
    <property type="match status" value="1"/>
</dbReference>
<keyword evidence="9" id="KW-0479">Metal-binding</keyword>
<dbReference type="GO" id="GO:0004722">
    <property type="term" value="F:protein serine/threonine phosphatase activity"/>
    <property type="evidence" value="ECO:0007669"/>
    <property type="project" value="UniProtKB-EC"/>
</dbReference>
<dbReference type="SMART" id="SM00332">
    <property type="entry name" value="PP2Cc"/>
    <property type="match status" value="1"/>
</dbReference>
<evidence type="ECO:0000256" key="12">
    <source>
        <dbReference type="ARBA" id="ARBA00022912"/>
    </source>
</evidence>
<evidence type="ECO:0000256" key="3">
    <source>
        <dbReference type="ARBA" id="ARBA00004170"/>
    </source>
</evidence>
<comment type="catalytic activity">
    <reaction evidence="16">
        <text>O-phospho-L-threonyl-[protein] + H2O = L-threonyl-[protein] + phosphate</text>
        <dbReference type="Rhea" id="RHEA:47004"/>
        <dbReference type="Rhea" id="RHEA-COMP:11060"/>
        <dbReference type="Rhea" id="RHEA-COMP:11605"/>
        <dbReference type="ChEBI" id="CHEBI:15377"/>
        <dbReference type="ChEBI" id="CHEBI:30013"/>
        <dbReference type="ChEBI" id="CHEBI:43474"/>
        <dbReference type="ChEBI" id="CHEBI:61977"/>
        <dbReference type="EC" id="3.1.3.16"/>
    </reaction>
</comment>
<feature type="compositionally biased region" description="Acidic residues" evidence="20">
    <location>
        <begin position="1942"/>
        <end position="1959"/>
    </location>
</feature>
<evidence type="ECO:0000256" key="8">
    <source>
        <dbReference type="ARBA" id="ARBA00022614"/>
    </source>
</evidence>
<organism evidence="22 23">
    <name type="scientific">Conger conger</name>
    <name type="common">Conger eel</name>
    <name type="synonym">Muraena conger</name>
    <dbReference type="NCBI Taxonomy" id="82655"/>
    <lineage>
        <taxon>Eukaryota</taxon>
        <taxon>Metazoa</taxon>
        <taxon>Chordata</taxon>
        <taxon>Craniata</taxon>
        <taxon>Vertebrata</taxon>
        <taxon>Euteleostomi</taxon>
        <taxon>Actinopterygii</taxon>
        <taxon>Neopterygii</taxon>
        <taxon>Teleostei</taxon>
        <taxon>Anguilliformes</taxon>
        <taxon>Congridae</taxon>
        <taxon>Conger</taxon>
    </lineage>
</organism>
<dbReference type="PANTHER" id="PTHR48051">
    <property type="match status" value="1"/>
</dbReference>
<keyword evidence="11" id="KW-0378">Hydrolase</keyword>
<dbReference type="SUPFAM" id="SSF52058">
    <property type="entry name" value="L domain-like"/>
    <property type="match status" value="2"/>
</dbReference>
<dbReference type="Gene3D" id="3.80.10.10">
    <property type="entry name" value="Ribonuclease Inhibitor"/>
    <property type="match status" value="4"/>
</dbReference>
<keyword evidence="8" id="KW-0433">Leucine-rich repeat</keyword>
<evidence type="ECO:0000256" key="13">
    <source>
        <dbReference type="ARBA" id="ARBA00023136"/>
    </source>
</evidence>
<dbReference type="InterPro" id="IPR001932">
    <property type="entry name" value="PPM-type_phosphatase-like_dom"/>
</dbReference>
<feature type="region of interest" description="Disordered" evidence="20">
    <location>
        <begin position="1612"/>
        <end position="1678"/>
    </location>
</feature>
<dbReference type="PROSITE" id="PS51450">
    <property type="entry name" value="LRR"/>
    <property type="match status" value="4"/>
</dbReference>
<feature type="domain" description="PPM-type phosphatase" evidence="21">
    <location>
        <begin position="1233"/>
        <end position="1481"/>
    </location>
</feature>
<name>A0A9Q1I4A0_CONCO</name>
<evidence type="ECO:0000256" key="2">
    <source>
        <dbReference type="ARBA" id="ARBA00004123"/>
    </source>
</evidence>
<protein>
    <recommendedName>
        <fullName evidence="18">PH domain leucine-rich repeat-containing protein phosphatase 2</fullName>
        <ecNumber evidence="5">3.1.3.16</ecNumber>
    </recommendedName>
    <alternativeName>
        <fullName evidence="19">PH domain leucine-rich repeat-containing protein phosphatase-like</fullName>
    </alternativeName>
</protein>
<feature type="region of interest" description="Disordered" evidence="20">
    <location>
        <begin position="1521"/>
        <end position="1576"/>
    </location>
</feature>
<keyword evidence="7" id="KW-0597">Phosphoprotein</keyword>
<feature type="compositionally biased region" description="Low complexity" evidence="20">
    <location>
        <begin position="1525"/>
        <end position="1545"/>
    </location>
</feature>
<evidence type="ECO:0000256" key="1">
    <source>
        <dbReference type="ARBA" id="ARBA00001936"/>
    </source>
</evidence>
<dbReference type="Gene3D" id="3.60.40.10">
    <property type="entry name" value="PPM-type phosphatase domain"/>
    <property type="match status" value="1"/>
</dbReference>
<feature type="compositionally biased region" description="Polar residues" evidence="20">
    <location>
        <begin position="1968"/>
        <end position="1977"/>
    </location>
</feature>
<dbReference type="InterPro" id="IPR036457">
    <property type="entry name" value="PPM-type-like_dom_sf"/>
</dbReference>
<dbReference type="Pfam" id="PF23010">
    <property type="entry name" value="RA_3"/>
    <property type="match status" value="1"/>
</dbReference>
<dbReference type="SUPFAM" id="SSF81606">
    <property type="entry name" value="PP2C-like"/>
    <property type="match status" value="1"/>
</dbReference>
<reference evidence="22" key="1">
    <citation type="journal article" date="2023" name="Science">
        <title>Genome structures resolve the early diversification of teleost fishes.</title>
        <authorList>
            <person name="Parey E."/>
            <person name="Louis A."/>
            <person name="Montfort J."/>
            <person name="Bouchez O."/>
            <person name="Roques C."/>
            <person name="Iampietro C."/>
            <person name="Lluch J."/>
            <person name="Castinel A."/>
            <person name="Donnadieu C."/>
            <person name="Desvignes T."/>
            <person name="Floi Bucao C."/>
            <person name="Jouanno E."/>
            <person name="Wen M."/>
            <person name="Mejri S."/>
            <person name="Dirks R."/>
            <person name="Jansen H."/>
            <person name="Henkel C."/>
            <person name="Chen W.J."/>
            <person name="Zahm M."/>
            <person name="Cabau C."/>
            <person name="Klopp C."/>
            <person name="Thompson A.W."/>
            <person name="Robinson-Rechavi M."/>
            <person name="Braasch I."/>
            <person name="Lecointre G."/>
            <person name="Bobe J."/>
            <person name="Postlethwait J.H."/>
            <person name="Berthelot C."/>
            <person name="Roest Crollius H."/>
            <person name="Guiguen Y."/>
        </authorList>
    </citation>
    <scope>NUCLEOTIDE SEQUENCE</scope>
    <source>
        <strain evidence="22">Concon-B</strain>
    </source>
</reference>
<evidence type="ECO:0000256" key="15">
    <source>
        <dbReference type="ARBA" id="ARBA00023242"/>
    </source>
</evidence>
<dbReference type="InterPro" id="IPR055071">
    <property type="entry name" value="RA_PHLPP-like"/>
</dbReference>
<comment type="subcellular location">
    <subcellularLocation>
        <location evidence="4">Cytoplasm</location>
    </subcellularLocation>
    <subcellularLocation>
        <location evidence="3">Membrane</location>
        <topology evidence="3">Peripheral membrane protein</topology>
    </subcellularLocation>
    <subcellularLocation>
        <location evidence="2">Nucleus</location>
    </subcellularLocation>
</comment>
<dbReference type="SUPFAM" id="SSF50729">
    <property type="entry name" value="PH domain-like"/>
    <property type="match status" value="1"/>
</dbReference>
<feature type="compositionally biased region" description="Pro residues" evidence="20">
    <location>
        <begin position="1615"/>
        <end position="1629"/>
    </location>
</feature>
<dbReference type="GO" id="GO:0046872">
    <property type="term" value="F:metal ion binding"/>
    <property type="evidence" value="ECO:0007669"/>
    <property type="project" value="UniProtKB-KW"/>
</dbReference>
<dbReference type="OrthoDB" id="1394818at2759"/>
<dbReference type="PROSITE" id="PS51746">
    <property type="entry name" value="PPM_2"/>
    <property type="match status" value="1"/>
</dbReference>
<dbReference type="SMART" id="SM00369">
    <property type="entry name" value="LRR_TYP"/>
    <property type="match status" value="11"/>
</dbReference>
<dbReference type="InterPro" id="IPR032675">
    <property type="entry name" value="LRR_dom_sf"/>
</dbReference>
<dbReference type="FunFam" id="3.60.40.10:FF:000003">
    <property type="entry name" value="PH domain and leucine-rich repeat protein phosphatase 1"/>
    <property type="match status" value="1"/>
</dbReference>
<dbReference type="GO" id="GO:0016020">
    <property type="term" value="C:membrane"/>
    <property type="evidence" value="ECO:0007669"/>
    <property type="project" value="UniProtKB-SubCell"/>
</dbReference>
<feature type="region of interest" description="Disordered" evidence="20">
    <location>
        <begin position="135"/>
        <end position="164"/>
    </location>
</feature>
<feature type="region of interest" description="Disordered" evidence="20">
    <location>
        <begin position="1"/>
        <end position="29"/>
    </location>
</feature>
<evidence type="ECO:0000256" key="10">
    <source>
        <dbReference type="ARBA" id="ARBA00022737"/>
    </source>
</evidence>
<sequence>MEGARSVVLGGNRLAEDDSLKTTVGTGTNDSETGKISAIKFMKPNGGLSTAGNRAAVDGYDGGGGEAKPESEGLAVPFHVAISNGNHQIQAAGVSETTAANNFTAKTSRNAGNSSGSSNINSLLLRRRRLKRNFSAAATTSATSSAASSGGKMHTAASSSSLGTRSLDRKVLLRQRQMMQLQPSDREWVRADLQRGCIHVHDRAMPPYLRPVLCTLETTAGEIAHRLGQLGSKGGSVVRVVGKGGPATDFNGNCSGRYGFGDAHHRLNENGGVKSHGLDSLKPPECGDELSTQPGDRVRLLLLPDDNQRRQQQDIHGFAANSLLDGLTTGKSSGITVLLNHEASSLGDDDVDSRHNGADSCGLNSGSDIDSSTFDDLSSGPQLGGHRDSLSDGMTLGTDASILSPAVDSAMEGLDPFGSSSDELELDCTSSSLVIDSVAQPLERHSADSASTANNNNAVNSRLCGGELSNCVEDGTNGRASSGHERLNAGKLPCSRASNSLTRPLTGNAAVKHDPAYPGPLQTDRGDFTPTLYVQMHGEAARRLGQDETPLQLQNDYLYKLGFKDPWRVQDEGMDTEIGCLIRFFAGKPHCVEGSERVQLSGTYNVRKGKMQLPVNRWTRRQVILCGTCLIVSSVKDSQTGKMHVLPLIGGKVEEVKKHSHCLAFSSSGPQSHTYYISFDSFTEHLRWQRQAAKMVSQRISSVDLSCCSLEQLPPNLFSSQDLTHLNLKQNFLSPSRGLSQLQRFSKLRSLNLSNNHLEEFPEAVCDIPTLTEVNLSCNYLTCVPSTVGAMHNLQIFLLDGNSLQTLPLELGELQQLGYLGLSFNQFSQLPSVLSRLVAMERLCMAGNNLSALNLQELCHVKARQVDLRLNKISSVVVEEAELLGHVTHLDVRDNELQQLDASLLPRLEVLRCDRNRLTSLCASGELLKGLYASSNELSQLEVYPVPGNLTCMDVSRNRLETLPDWVCESKKLEVLDISHNHITELPIGLFCSSSLRKLLLGHNQLRRLPERLERMQMEVLDIQHNQLLELPSNLFLKADSLRCLNASANKLESLPPSSLSDDSQSILQELYLTNNRLTEKCVPLLTGHAHLRVLHLAYNHLQTFPASKMAKLEELEEVDLSGNQLKAIPTTILSCRRMHTLVAHSNCIQVFPEVMQLLEMKCVDLSCNELSEVTLPENLPPKLQELDLTGNPRLSLDHKTLELLNNIRCFRIDQSSASFSVTEGPGAPAVWSHGYTEASGVKNKLCVAALSVNNFRESREALYGVFDGDRNVEVPYLLQCTMSDVLAEELHKTKSEEDYMTNTFLVMQRKLGTAGQKLGGSAALCHIKHDPLDPGGCFTLTAANVGKCQAILCRDGKPLPLSVTHNVGLTEEYHRVRQHKAIVTEGDNKVNGVTDSTRIMGYSFLYPSVIPRPHVQTVTLTPQDEFFILGSRGLWDSVTPEEAVEAVRNVPDALAAAKKLCTLAQGYGCNDSLSAVVVQLSVSEDCCCCCCEPPSPGPFPCPGLRPGPFPCPAPRPAEALPTPSSCSEMSSEVSASEMSSEVGSTASDDPPQGGLLTHEPAPAGPPGPPEPPARCCALHAVEDEEPIAGVFSNGSRLEVEADIHCLRAREMAAPRPPVPGPGPGPGPRPARDRPRPGGGARRGRARGGRGQGRGGGDCGRATPPPWAGAPDPDDQFIIPPELEEEVRELMKQHQQQQRAPLLTLPRTATTRRSETASASSGRLFGFKGRHGVDARRWSPPDLSDPQRSGGAYGGERCDVGPGVSLRRCGAELAPAVGGNVAKRLREAAHTSEIRLAMSDCPWCSSKRRRRPAPSRGTVMSALPCHRYSRHSVCPDCRHLLPLVPRALCAAGQRSLEGEKSLPSRAALLVDHAATRIAGSLVSQDGSIQCLFLPASIRPQQPVGQGVLGNQVPRRAACAPGVGLLRRYWSALLPGNDRKEAEDTEEDDDDDGFSDEELGQNDRGHGRYSNQNVTEQQCEAEPGSEGEEDVDRVPHAVVETCLLTSLKWLEQQPEATPRQLQLLRELHTLAVRKRERPVRAPVNRRTMAASWRILTESFSVRGRMALPDGDVVGPERGPLGLRAPVGAALRVPPGLVPRPLAVVAAHAADGLAGQPAGDGVQDGGDEAEQGHGRVRPAHVAVHPALPVARVQTLTPLAHVRGVDRDDEVQVEPHRHHVAHRAQQREQELGRQELGREAMPGALIWLYCMSSSRTCCSSVPSNGVNAELMLKPPAARPPIADMPDITICAATTQISTRALVRTAQISTMPARGVTYKAIMVRQVKHIP</sequence>
<accession>A0A9Q1I4A0</accession>
<feature type="region of interest" description="Disordered" evidence="20">
    <location>
        <begin position="1732"/>
        <end position="1755"/>
    </location>
</feature>
<evidence type="ECO:0000259" key="21">
    <source>
        <dbReference type="PROSITE" id="PS51746"/>
    </source>
</evidence>
<feature type="compositionally biased region" description="Low complexity" evidence="20">
    <location>
        <begin position="135"/>
        <end position="149"/>
    </location>
</feature>
<dbReference type="SMART" id="SM00364">
    <property type="entry name" value="LRR_BAC"/>
    <property type="match status" value="12"/>
</dbReference>
<dbReference type="FunFam" id="3.80.10.10:FF:000027">
    <property type="entry name" value="PH domain and leucine rich repeat protein phosphatase 2"/>
    <property type="match status" value="1"/>
</dbReference>
<evidence type="ECO:0000256" key="7">
    <source>
        <dbReference type="ARBA" id="ARBA00022553"/>
    </source>
</evidence>
<feature type="compositionally biased region" description="Pro residues" evidence="20">
    <location>
        <begin position="1563"/>
        <end position="1573"/>
    </location>
</feature>
<dbReference type="InterPro" id="IPR003591">
    <property type="entry name" value="Leu-rich_rpt_typical-subtyp"/>
</dbReference>
<dbReference type="InterPro" id="IPR050216">
    <property type="entry name" value="LRR_domain-containing"/>
</dbReference>
<keyword evidence="10" id="KW-0677">Repeat</keyword>
<dbReference type="Pfam" id="PF00481">
    <property type="entry name" value="PP2C"/>
    <property type="match status" value="1"/>
</dbReference>
<feature type="compositionally biased region" description="Gly residues" evidence="20">
    <location>
        <begin position="1649"/>
        <end position="1659"/>
    </location>
</feature>
<keyword evidence="15" id="KW-0539">Nucleus</keyword>
<feature type="region of interest" description="Disordered" evidence="20">
    <location>
        <begin position="2113"/>
        <end position="2132"/>
    </location>
</feature>
<evidence type="ECO:0000256" key="14">
    <source>
        <dbReference type="ARBA" id="ARBA00023211"/>
    </source>
</evidence>
<proteinExistence type="predicted"/>
<evidence type="ECO:0000256" key="20">
    <source>
        <dbReference type="SAM" id="MobiDB-lite"/>
    </source>
</evidence>
<keyword evidence="13" id="KW-0472">Membrane</keyword>
<evidence type="ECO:0000256" key="19">
    <source>
        <dbReference type="ARBA" id="ARBA00078933"/>
    </source>
</evidence>
<dbReference type="InterPro" id="IPR001611">
    <property type="entry name" value="Leu-rich_rpt"/>
</dbReference>
<evidence type="ECO:0000256" key="18">
    <source>
        <dbReference type="ARBA" id="ARBA00072392"/>
    </source>
</evidence>
<evidence type="ECO:0000256" key="6">
    <source>
        <dbReference type="ARBA" id="ARBA00022490"/>
    </source>
</evidence>
<dbReference type="CDD" id="cd00143">
    <property type="entry name" value="PP2Cc"/>
    <property type="match status" value="1"/>
</dbReference>
<keyword evidence="12" id="KW-0904">Protein phosphatase</keyword>
<dbReference type="GO" id="GO:0005634">
    <property type="term" value="C:nucleus"/>
    <property type="evidence" value="ECO:0007669"/>
    <property type="project" value="UniProtKB-SubCell"/>
</dbReference>
<dbReference type="EMBL" id="JAFJMO010000004">
    <property type="protein sequence ID" value="KAJ8279876.1"/>
    <property type="molecule type" value="Genomic_DNA"/>
</dbReference>
<evidence type="ECO:0000256" key="16">
    <source>
        <dbReference type="ARBA" id="ARBA00048336"/>
    </source>
</evidence>
<dbReference type="Proteomes" id="UP001152803">
    <property type="component" value="Unassembled WGS sequence"/>
</dbReference>
<gene>
    <name evidence="22" type="ORF">COCON_G00069420</name>
</gene>
<keyword evidence="6" id="KW-0963">Cytoplasm</keyword>
<evidence type="ECO:0000256" key="17">
    <source>
        <dbReference type="ARBA" id="ARBA00058248"/>
    </source>
</evidence>
<evidence type="ECO:0000256" key="11">
    <source>
        <dbReference type="ARBA" id="ARBA00022801"/>
    </source>
</evidence>
<dbReference type="Pfam" id="PF13855">
    <property type="entry name" value="LRR_8"/>
    <property type="match status" value="2"/>
</dbReference>
<dbReference type="PANTHER" id="PTHR48051:SF43">
    <property type="entry name" value="PH DOMAIN AND LEUCINE RICH REPEAT PROTEIN PHOSPHATASE 1"/>
    <property type="match status" value="1"/>
</dbReference>
<evidence type="ECO:0000256" key="4">
    <source>
        <dbReference type="ARBA" id="ARBA00004496"/>
    </source>
</evidence>
<keyword evidence="14" id="KW-0464">Manganese</keyword>
<evidence type="ECO:0000256" key="5">
    <source>
        <dbReference type="ARBA" id="ARBA00013081"/>
    </source>
</evidence>
<dbReference type="FunFam" id="3.80.10.10:FF:000120">
    <property type="entry name" value="PH domain and leucine rich repeat protein phosphatase 2"/>
    <property type="match status" value="1"/>
</dbReference>
<keyword evidence="23" id="KW-1185">Reference proteome</keyword>
<comment type="cofactor">
    <cofactor evidence="1">
        <name>Mn(2+)</name>
        <dbReference type="ChEBI" id="CHEBI:29035"/>
    </cofactor>
</comment>
<comment type="caution">
    <text evidence="22">The sequence shown here is derived from an EMBL/GenBank/DDBJ whole genome shotgun (WGS) entry which is preliminary data.</text>
</comment>
<feature type="compositionally biased region" description="Polar residues" evidence="20">
    <location>
        <begin position="362"/>
        <end position="381"/>
    </location>
</feature>